<evidence type="ECO:0000256" key="4">
    <source>
        <dbReference type="ARBA" id="ARBA00022741"/>
    </source>
</evidence>
<evidence type="ECO:0000256" key="7">
    <source>
        <dbReference type="ARBA" id="ARBA00038543"/>
    </source>
</evidence>
<feature type="domain" description="Protein kinase" evidence="14">
    <location>
        <begin position="19"/>
        <end position="323"/>
    </location>
</feature>
<keyword evidence="16" id="KW-1185">Reference proteome</keyword>
<keyword evidence="6 11" id="KW-0067">ATP-binding</keyword>
<dbReference type="AlphaFoldDB" id="A0AAD7UKU3"/>
<dbReference type="InterPro" id="IPR050108">
    <property type="entry name" value="CDK"/>
</dbReference>
<dbReference type="PANTHER" id="PTHR24056:SF546">
    <property type="entry name" value="CYCLIN-DEPENDENT KINASE 12"/>
    <property type="match status" value="1"/>
</dbReference>
<feature type="compositionally biased region" description="Low complexity" evidence="13">
    <location>
        <begin position="352"/>
        <end position="365"/>
    </location>
</feature>
<keyword evidence="4 11" id="KW-0547">Nucleotide-binding</keyword>
<dbReference type="EMBL" id="JAQMWT010000092">
    <property type="protein sequence ID" value="KAJ8610859.1"/>
    <property type="molecule type" value="Genomic_DNA"/>
</dbReference>
<evidence type="ECO:0000256" key="5">
    <source>
        <dbReference type="ARBA" id="ARBA00022777"/>
    </source>
</evidence>
<proteinExistence type="inferred from homology"/>
<dbReference type="InterPro" id="IPR008271">
    <property type="entry name" value="Ser/Thr_kinase_AS"/>
</dbReference>
<feature type="binding site" evidence="11">
    <location>
        <position position="47"/>
    </location>
    <ligand>
        <name>ATP</name>
        <dbReference type="ChEBI" id="CHEBI:30616"/>
    </ligand>
</feature>
<dbReference type="GO" id="GO:0005524">
    <property type="term" value="F:ATP binding"/>
    <property type="evidence" value="ECO:0007669"/>
    <property type="project" value="UniProtKB-UniRule"/>
</dbReference>
<gene>
    <name evidence="15" type="ORF">CTAYLR_009133</name>
</gene>
<evidence type="ECO:0000256" key="12">
    <source>
        <dbReference type="RuleBase" id="RU000304"/>
    </source>
</evidence>
<dbReference type="CDD" id="cd07840">
    <property type="entry name" value="STKc_CDK9_like"/>
    <property type="match status" value="1"/>
</dbReference>
<evidence type="ECO:0000256" key="9">
    <source>
        <dbReference type="ARBA" id="ARBA00041902"/>
    </source>
</evidence>
<evidence type="ECO:0000259" key="14">
    <source>
        <dbReference type="PROSITE" id="PS50011"/>
    </source>
</evidence>
<sequence length="373" mass="41770">MRRVKRPLAWSLNDLASTYTVEEQIGEGVYGKVHKAKNKQEEVVALKRVKTNSNSEKEGFPITALREIQILMQLRHECIVSLKEVVCSDYERSVYLAFEYLDHDLNGLIESAGAGITPQHARSYVHQLVEGVGFMHERHYLHRDIKASNLLISRTNHLKIGDWGLARDFAPDGDGSYTNRVITLWYRPPELLLGATRCCDGYGPAIDMWSIGCILAELLAGKPILPGTTETDQLDLIIGLLGTPDAEQWPGIENLPLWDSFSLKHEEDEDDGGPVEADRKKQRKVRDRFAAFDADALDLIDKMLVYAPNDRITAKAARECAYLRDAKRPNELPTLNAHSAHEWQVRKLRRTSSSSSSKPVAAAAAGGDPPQRH</sequence>
<comment type="subunit">
    <text evidence="7">May form a complex composed of at least the catalytic subunit CRK2 and a cyclin.</text>
</comment>
<keyword evidence="2 12" id="KW-0723">Serine/threonine-protein kinase</keyword>
<name>A0AAD7UKU3_9STRA</name>
<dbReference type="GO" id="GO:0000307">
    <property type="term" value="C:cyclin-dependent protein kinase holoenzyme complex"/>
    <property type="evidence" value="ECO:0007669"/>
    <property type="project" value="TreeGrafter"/>
</dbReference>
<dbReference type="SUPFAM" id="SSF56112">
    <property type="entry name" value="Protein kinase-like (PK-like)"/>
    <property type="match status" value="1"/>
</dbReference>
<dbReference type="GO" id="GO:0008353">
    <property type="term" value="F:RNA polymerase II CTD heptapeptide repeat kinase activity"/>
    <property type="evidence" value="ECO:0007669"/>
    <property type="project" value="TreeGrafter"/>
</dbReference>
<evidence type="ECO:0000256" key="2">
    <source>
        <dbReference type="ARBA" id="ARBA00022527"/>
    </source>
</evidence>
<keyword evidence="3" id="KW-0808">Transferase</keyword>
<comment type="caution">
    <text evidence="15">The sequence shown here is derived from an EMBL/GenBank/DDBJ whole genome shotgun (WGS) entry which is preliminary data.</text>
</comment>
<evidence type="ECO:0000256" key="3">
    <source>
        <dbReference type="ARBA" id="ARBA00022679"/>
    </source>
</evidence>
<protein>
    <recommendedName>
        <fullName evidence="8">Cyclin-dependent kinase 2 homolog</fullName>
    </recommendedName>
    <alternativeName>
        <fullName evidence="9">Cell division control protein 2 homolog</fullName>
    </alternativeName>
    <alternativeName>
        <fullName evidence="10">cdc2-related kinase 2</fullName>
    </alternativeName>
</protein>
<keyword evidence="5" id="KW-0418">Kinase</keyword>
<feature type="region of interest" description="Disordered" evidence="13">
    <location>
        <begin position="334"/>
        <end position="373"/>
    </location>
</feature>
<dbReference type="PANTHER" id="PTHR24056">
    <property type="entry name" value="CELL DIVISION PROTEIN KINASE"/>
    <property type="match status" value="1"/>
</dbReference>
<dbReference type="Gene3D" id="1.10.510.10">
    <property type="entry name" value="Transferase(Phosphotransferase) domain 1"/>
    <property type="match status" value="1"/>
</dbReference>
<dbReference type="GO" id="GO:0032968">
    <property type="term" value="P:positive regulation of transcription elongation by RNA polymerase II"/>
    <property type="evidence" value="ECO:0007669"/>
    <property type="project" value="TreeGrafter"/>
</dbReference>
<evidence type="ECO:0000256" key="13">
    <source>
        <dbReference type="SAM" id="MobiDB-lite"/>
    </source>
</evidence>
<evidence type="ECO:0000256" key="8">
    <source>
        <dbReference type="ARBA" id="ARBA00039612"/>
    </source>
</evidence>
<dbReference type="PROSITE" id="PS50011">
    <property type="entry name" value="PROTEIN_KINASE_DOM"/>
    <property type="match status" value="1"/>
</dbReference>
<dbReference type="Gene3D" id="3.30.200.20">
    <property type="entry name" value="Phosphorylase Kinase, domain 1"/>
    <property type="match status" value="1"/>
</dbReference>
<evidence type="ECO:0000256" key="1">
    <source>
        <dbReference type="ARBA" id="ARBA00006485"/>
    </source>
</evidence>
<organism evidence="15 16">
    <name type="scientific">Chrysophaeum taylorii</name>
    <dbReference type="NCBI Taxonomy" id="2483200"/>
    <lineage>
        <taxon>Eukaryota</taxon>
        <taxon>Sar</taxon>
        <taxon>Stramenopiles</taxon>
        <taxon>Ochrophyta</taxon>
        <taxon>Pelagophyceae</taxon>
        <taxon>Pelagomonadales</taxon>
        <taxon>Pelagomonadaceae</taxon>
        <taxon>Chrysophaeum</taxon>
    </lineage>
</organism>
<dbReference type="InterPro" id="IPR011009">
    <property type="entry name" value="Kinase-like_dom_sf"/>
</dbReference>
<dbReference type="Proteomes" id="UP001230188">
    <property type="component" value="Unassembled WGS sequence"/>
</dbReference>
<dbReference type="FunFam" id="1.10.510.10:FF:000624">
    <property type="entry name" value="Mitogen-activated protein kinase"/>
    <property type="match status" value="1"/>
</dbReference>
<dbReference type="InterPro" id="IPR017441">
    <property type="entry name" value="Protein_kinase_ATP_BS"/>
</dbReference>
<dbReference type="PROSITE" id="PS00107">
    <property type="entry name" value="PROTEIN_KINASE_ATP"/>
    <property type="match status" value="1"/>
</dbReference>
<dbReference type="SMART" id="SM00220">
    <property type="entry name" value="S_TKc"/>
    <property type="match status" value="1"/>
</dbReference>
<evidence type="ECO:0000313" key="15">
    <source>
        <dbReference type="EMBL" id="KAJ8610859.1"/>
    </source>
</evidence>
<evidence type="ECO:0000313" key="16">
    <source>
        <dbReference type="Proteomes" id="UP001230188"/>
    </source>
</evidence>
<dbReference type="Pfam" id="PF00069">
    <property type="entry name" value="Pkinase"/>
    <property type="match status" value="1"/>
</dbReference>
<evidence type="ECO:0000256" key="6">
    <source>
        <dbReference type="ARBA" id="ARBA00022840"/>
    </source>
</evidence>
<evidence type="ECO:0000256" key="10">
    <source>
        <dbReference type="ARBA" id="ARBA00042858"/>
    </source>
</evidence>
<accession>A0AAD7UKU3</accession>
<evidence type="ECO:0000256" key="11">
    <source>
        <dbReference type="PROSITE-ProRule" id="PRU10141"/>
    </source>
</evidence>
<dbReference type="PROSITE" id="PS00108">
    <property type="entry name" value="PROTEIN_KINASE_ST"/>
    <property type="match status" value="1"/>
</dbReference>
<dbReference type="GO" id="GO:0005634">
    <property type="term" value="C:nucleus"/>
    <property type="evidence" value="ECO:0007669"/>
    <property type="project" value="TreeGrafter"/>
</dbReference>
<comment type="similarity">
    <text evidence="1">Belongs to the protein kinase superfamily. CMGC Ser/Thr protein kinase family. CDC2/CDKX subfamily.</text>
</comment>
<dbReference type="InterPro" id="IPR000719">
    <property type="entry name" value="Prot_kinase_dom"/>
</dbReference>
<reference evidence="15" key="1">
    <citation type="submission" date="2023-01" db="EMBL/GenBank/DDBJ databases">
        <title>Metagenome sequencing of chrysophaentin producing Chrysophaeum taylorii.</title>
        <authorList>
            <person name="Davison J."/>
            <person name="Bewley C."/>
        </authorList>
    </citation>
    <scope>NUCLEOTIDE SEQUENCE</scope>
    <source>
        <strain evidence="15">NIES-1699</strain>
    </source>
</reference>